<keyword evidence="3" id="KW-1185">Reference proteome</keyword>
<comment type="caution">
    <text evidence="2">The sequence shown here is derived from an EMBL/GenBank/DDBJ whole genome shotgun (WGS) entry which is preliminary data.</text>
</comment>
<dbReference type="Proteomes" id="UP000694044">
    <property type="component" value="Unassembled WGS sequence"/>
</dbReference>
<protein>
    <recommendedName>
        <fullName evidence="4">Elicitin</fullName>
    </recommendedName>
</protein>
<evidence type="ECO:0008006" key="4">
    <source>
        <dbReference type="Google" id="ProtNLM"/>
    </source>
</evidence>
<organism evidence="2 3">
    <name type="scientific">Phytophthora pseudosyringae</name>
    <dbReference type="NCBI Taxonomy" id="221518"/>
    <lineage>
        <taxon>Eukaryota</taxon>
        <taxon>Sar</taxon>
        <taxon>Stramenopiles</taxon>
        <taxon>Oomycota</taxon>
        <taxon>Peronosporomycetes</taxon>
        <taxon>Peronosporales</taxon>
        <taxon>Peronosporaceae</taxon>
        <taxon>Phytophthora</taxon>
    </lineage>
</organism>
<dbReference type="AlphaFoldDB" id="A0A8T1V8L5"/>
<feature type="compositionally biased region" description="Polar residues" evidence="1">
    <location>
        <begin position="167"/>
        <end position="177"/>
    </location>
</feature>
<feature type="region of interest" description="Disordered" evidence="1">
    <location>
        <begin position="165"/>
        <end position="196"/>
    </location>
</feature>
<gene>
    <name evidence="2" type="ORF">PHYPSEUDO_013033</name>
</gene>
<evidence type="ECO:0000313" key="3">
    <source>
        <dbReference type="Proteomes" id="UP000694044"/>
    </source>
</evidence>
<proteinExistence type="predicted"/>
<dbReference type="OrthoDB" id="110760at2759"/>
<evidence type="ECO:0000313" key="2">
    <source>
        <dbReference type="EMBL" id="KAG7376620.1"/>
    </source>
</evidence>
<name>A0A8T1V8L5_9STRA</name>
<evidence type="ECO:0000256" key="1">
    <source>
        <dbReference type="SAM" id="MobiDB-lite"/>
    </source>
</evidence>
<sequence>MLAQCQLLPDSDSWRNELQGYLSVVAGHFLTYRGVPVPSSSSSPPLTMKLLSMLVLLVQLVNLPFVLAWSAASPPSGSSLNASDWTPSTWNCRVRQRVHRRQVRGPVQVSSECTSLCTPVLQNLLESLPDCNYFLKDNEGSNKKWDAYSSLTQCDQRAASDPVSVRCHSNSTSTISTAFPRPVTPSWTKDHPVEQR</sequence>
<accession>A0A8T1V8L5</accession>
<reference evidence="2" key="1">
    <citation type="submission" date="2021-02" db="EMBL/GenBank/DDBJ databases">
        <authorList>
            <person name="Palmer J.M."/>
        </authorList>
    </citation>
    <scope>NUCLEOTIDE SEQUENCE</scope>
    <source>
        <strain evidence="2">SCRP734</strain>
    </source>
</reference>
<dbReference type="EMBL" id="JAGDFM010000656">
    <property type="protein sequence ID" value="KAG7376620.1"/>
    <property type="molecule type" value="Genomic_DNA"/>
</dbReference>